<evidence type="ECO:0000313" key="2">
    <source>
        <dbReference type="EMBL" id="MBD2180045.1"/>
    </source>
</evidence>
<reference evidence="2" key="2">
    <citation type="submission" date="2020-08" db="EMBL/GenBank/DDBJ databases">
        <authorList>
            <person name="Chen M."/>
            <person name="Teng W."/>
            <person name="Zhao L."/>
            <person name="Hu C."/>
            <person name="Zhou Y."/>
            <person name="Han B."/>
            <person name="Song L."/>
            <person name="Shu W."/>
        </authorList>
    </citation>
    <scope>NUCLEOTIDE SEQUENCE</scope>
    <source>
        <strain evidence="2">FACHB-1375</strain>
    </source>
</reference>
<sequence>MNRTFYNILGFLSVIAGISLILQMREILATRPPENLPLFYWGTAGLVGVCVVIAIFCFFPKSHPYTLRIIGAIGLASTIYYLYEAFHNGNFFQVGTALLFWLPGSIYLIVKGKMTDS</sequence>
<reference evidence="2" key="1">
    <citation type="journal article" date="2015" name="ISME J.">
        <title>Draft Genome Sequence of Streptomyces incarnatus NRRL8089, which Produces the Nucleoside Antibiotic Sinefungin.</title>
        <authorList>
            <person name="Oshima K."/>
            <person name="Hattori M."/>
            <person name="Shimizu H."/>
            <person name="Fukuda K."/>
            <person name="Nemoto M."/>
            <person name="Inagaki K."/>
            <person name="Tamura T."/>
        </authorList>
    </citation>
    <scope>NUCLEOTIDE SEQUENCE</scope>
    <source>
        <strain evidence="2">FACHB-1375</strain>
    </source>
</reference>
<protein>
    <submittedName>
        <fullName evidence="2">Uncharacterized protein</fullName>
    </submittedName>
</protein>
<comment type="caution">
    <text evidence="2">The sequence shown here is derived from an EMBL/GenBank/DDBJ whole genome shotgun (WGS) entry which is preliminary data.</text>
</comment>
<feature type="transmembrane region" description="Helical" evidence="1">
    <location>
        <begin position="65"/>
        <end position="83"/>
    </location>
</feature>
<proteinExistence type="predicted"/>
<dbReference type="Proteomes" id="UP000641646">
    <property type="component" value="Unassembled WGS sequence"/>
</dbReference>
<gene>
    <name evidence="2" type="ORF">H6G03_02765</name>
</gene>
<evidence type="ECO:0000256" key="1">
    <source>
        <dbReference type="SAM" id="Phobius"/>
    </source>
</evidence>
<keyword evidence="1" id="KW-1133">Transmembrane helix</keyword>
<evidence type="ECO:0000313" key="3">
    <source>
        <dbReference type="Proteomes" id="UP000641646"/>
    </source>
</evidence>
<organism evidence="2 3">
    <name type="scientific">Aerosakkonema funiforme FACHB-1375</name>
    <dbReference type="NCBI Taxonomy" id="2949571"/>
    <lineage>
        <taxon>Bacteria</taxon>
        <taxon>Bacillati</taxon>
        <taxon>Cyanobacteriota</taxon>
        <taxon>Cyanophyceae</taxon>
        <taxon>Oscillatoriophycideae</taxon>
        <taxon>Aerosakkonematales</taxon>
        <taxon>Aerosakkonemataceae</taxon>
        <taxon>Aerosakkonema</taxon>
    </lineage>
</organism>
<keyword evidence="1" id="KW-0472">Membrane</keyword>
<keyword evidence="3" id="KW-1185">Reference proteome</keyword>
<feature type="transmembrane region" description="Helical" evidence="1">
    <location>
        <begin position="89"/>
        <end position="110"/>
    </location>
</feature>
<dbReference type="RefSeq" id="WP_190461843.1">
    <property type="nucleotide sequence ID" value="NZ_JACJPW010000004.1"/>
</dbReference>
<keyword evidence="1" id="KW-0812">Transmembrane</keyword>
<dbReference type="AlphaFoldDB" id="A0A926VAN5"/>
<accession>A0A926VAN5</accession>
<name>A0A926VAN5_9CYAN</name>
<feature type="transmembrane region" description="Helical" evidence="1">
    <location>
        <begin position="39"/>
        <end position="58"/>
    </location>
</feature>
<dbReference type="EMBL" id="JACJPW010000004">
    <property type="protein sequence ID" value="MBD2180045.1"/>
    <property type="molecule type" value="Genomic_DNA"/>
</dbReference>